<gene>
    <name evidence="1" type="ORF">HPB50_009097</name>
</gene>
<evidence type="ECO:0000313" key="1">
    <source>
        <dbReference type="EMBL" id="KAH6945578.1"/>
    </source>
</evidence>
<dbReference type="EMBL" id="CM023481">
    <property type="protein sequence ID" value="KAH6945578.1"/>
    <property type="molecule type" value="Genomic_DNA"/>
</dbReference>
<evidence type="ECO:0000313" key="2">
    <source>
        <dbReference type="Proteomes" id="UP000821845"/>
    </source>
</evidence>
<protein>
    <submittedName>
        <fullName evidence="1">Uncharacterized protein</fullName>
    </submittedName>
</protein>
<keyword evidence="2" id="KW-1185">Reference proteome</keyword>
<organism evidence="1 2">
    <name type="scientific">Hyalomma asiaticum</name>
    <name type="common">Tick</name>
    <dbReference type="NCBI Taxonomy" id="266040"/>
    <lineage>
        <taxon>Eukaryota</taxon>
        <taxon>Metazoa</taxon>
        <taxon>Ecdysozoa</taxon>
        <taxon>Arthropoda</taxon>
        <taxon>Chelicerata</taxon>
        <taxon>Arachnida</taxon>
        <taxon>Acari</taxon>
        <taxon>Parasitiformes</taxon>
        <taxon>Ixodida</taxon>
        <taxon>Ixodoidea</taxon>
        <taxon>Ixodidae</taxon>
        <taxon>Hyalomminae</taxon>
        <taxon>Hyalomma</taxon>
    </lineage>
</organism>
<name>A0ACB7TF41_HYAAI</name>
<reference evidence="1" key="1">
    <citation type="submission" date="2020-05" db="EMBL/GenBank/DDBJ databases">
        <title>Large-scale comparative analyses of tick genomes elucidate their genetic diversity and vector capacities.</title>
        <authorList>
            <person name="Jia N."/>
            <person name="Wang J."/>
            <person name="Shi W."/>
            <person name="Du L."/>
            <person name="Sun Y."/>
            <person name="Zhan W."/>
            <person name="Jiang J."/>
            <person name="Wang Q."/>
            <person name="Zhang B."/>
            <person name="Ji P."/>
            <person name="Sakyi L.B."/>
            <person name="Cui X."/>
            <person name="Yuan T."/>
            <person name="Jiang B."/>
            <person name="Yang W."/>
            <person name="Lam T.T.-Y."/>
            <person name="Chang Q."/>
            <person name="Ding S."/>
            <person name="Wang X."/>
            <person name="Zhu J."/>
            <person name="Ruan X."/>
            <person name="Zhao L."/>
            <person name="Wei J."/>
            <person name="Que T."/>
            <person name="Du C."/>
            <person name="Cheng J."/>
            <person name="Dai P."/>
            <person name="Han X."/>
            <person name="Huang E."/>
            <person name="Gao Y."/>
            <person name="Liu J."/>
            <person name="Shao H."/>
            <person name="Ye R."/>
            <person name="Li L."/>
            <person name="Wei W."/>
            <person name="Wang X."/>
            <person name="Wang C."/>
            <person name="Yang T."/>
            <person name="Huo Q."/>
            <person name="Li W."/>
            <person name="Guo W."/>
            <person name="Chen H."/>
            <person name="Zhou L."/>
            <person name="Ni X."/>
            <person name="Tian J."/>
            <person name="Zhou Y."/>
            <person name="Sheng Y."/>
            <person name="Liu T."/>
            <person name="Pan Y."/>
            <person name="Xia L."/>
            <person name="Li J."/>
            <person name="Zhao F."/>
            <person name="Cao W."/>
        </authorList>
    </citation>
    <scope>NUCLEOTIDE SEQUENCE</scope>
    <source>
        <strain evidence="1">Hyas-2018</strain>
    </source>
</reference>
<sequence>MYYRGQRADIKQQKRSLPASQALAEIFPNLQLVTKVLKQRRSTWKISMIQMRTARKIPRLHGELALFFG</sequence>
<dbReference type="Proteomes" id="UP000821845">
    <property type="component" value="Chromosome 1"/>
</dbReference>
<comment type="caution">
    <text evidence="1">The sequence shown here is derived from an EMBL/GenBank/DDBJ whole genome shotgun (WGS) entry which is preliminary data.</text>
</comment>
<proteinExistence type="predicted"/>
<accession>A0ACB7TF41</accession>